<accession>A0A7S3V1Q9</accession>
<keyword evidence="1" id="KW-1133">Transmembrane helix</keyword>
<organism evidence="2">
    <name type="scientific">Aplanochytrium stocchinoi</name>
    <dbReference type="NCBI Taxonomy" id="215587"/>
    <lineage>
        <taxon>Eukaryota</taxon>
        <taxon>Sar</taxon>
        <taxon>Stramenopiles</taxon>
        <taxon>Bigyra</taxon>
        <taxon>Labyrinthulomycetes</taxon>
        <taxon>Thraustochytrida</taxon>
        <taxon>Thraustochytriidae</taxon>
        <taxon>Aplanochytrium</taxon>
    </lineage>
</organism>
<sequence length="161" mass="17912">MELTITFNPLTLLAFLGCTVLFLIYIYRIFKADVHQSISNIQEKVRRSAVEECSKLIAQVLQKPEVHNSLTNIIAAGITAWVVGDGQEHVAGMIDGTNQKKVAREIGKQFPSMVSAAAGGVLDSFNPFKSRNNNKKQERELKKFHMSDVLEDDGTSIYPDD</sequence>
<dbReference type="EMBL" id="HBIN01020621">
    <property type="protein sequence ID" value="CAE0445767.1"/>
    <property type="molecule type" value="Transcribed_RNA"/>
</dbReference>
<gene>
    <name evidence="2" type="ORF">ASTO00021_LOCUS15771</name>
</gene>
<feature type="transmembrane region" description="Helical" evidence="1">
    <location>
        <begin position="12"/>
        <end position="30"/>
    </location>
</feature>
<keyword evidence="1" id="KW-0472">Membrane</keyword>
<keyword evidence="1" id="KW-0812">Transmembrane</keyword>
<evidence type="ECO:0000313" key="2">
    <source>
        <dbReference type="EMBL" id="CAE0445767.1"/>
    </source>
</evidence>
<evidence type="ECO:0000256" key="1">
    <source>
        <dbReference type="SAM" id="Phobius"/>
    </source>
</evidence>
<protein>
    <submittedName>
        <fullName evidence="2">Uncharacterized protein</fullName>
    </submittedName>
</protein>
<proteinExistence type="predicted"/>
<reference evidence="2" key="1">
    <citation type="submission" date="2021-01" db="EMBL/GenBank/DDBJ databases">
        <authorList>
            <person name="Corre E."/>
            <person name="Pelletier E."/>
            <person name="Niang G."/>
            <person name="Scheremetjew M."/>
            <person name="Finn R."/>
            <person name="Kale V."/>
            <person name="Holt S."/>
            <person name="Cochrane G."/>
            <person name="Meng A."/>
            <person name="Brown T."/>
            <person name="Cohen L."/>
        </authorList>
    </citation>
    <scope>NUCLEOTIDE SEQUENCE</scope>
    <source>
        <strain evidence="2">GSBS06</strain>
    </source>
</reference>
<name>A0A7S3V1Q9_9STRA</name>
<dbReference type="AlphaFoldDB" id="A0A7S3V1Q9"/>